<evidence type="ECO:0000313" key="3">
    <source>
        <dbReference type="EMBL" id="QIR05119.1"/>
    </source>
</evidence>
<proteinExistence type="inferred from homology"/>
<dbReference type="InterPro" id="IPR010648">
    <property type="entry name" value="UPF0270"/>
</dbReference>
<evidence type="ECO:0000313" key="4">
    <source>
        <dbReference type="Proteomes" id="UP000501408"/>
    </source>
</evidence>
<dbReference type="RefSeq" id="WP_069589565.1">
    <property type="nucleotide sequence ID" value="NZ_CP050266.1"/>
</dbReference>
<dbReference type="Pfam" id="PF06794">
    <property type="entry name" value="UPF0270"/>
    <property type="match status" value="1"/>
</dbReference>
<dbReference type="InterPro" id="IPR036685">
    <property type="entry name" value="YehU-like_sf"/>
</dbReference>
<dbReference type="SUPFAM" id="SSF118001">
    <property type="entry name" value="YehU-like"/>
    <property type="match status" value="1"/>
</dbReference>
<evidence type="ECO:0000256" key="2">
    <source>
        <dbReference type="HAMAP-Rule" id="MF_00690"/>
    </source>
</evidence>
<accession>A0ABX6K0U3</accession>
<reference evidence="3 4" key="1">
    <citation type="submission" date="2020-03" db="EMBL/GenBank/DDBJ databases">
        <title>Genome mining reveals the biosynthetic pathways of PHA and ectoines of the halophilic strain Salinivibrio costicola M318 isolated from fermented shrimp paste.</title>
        <authorList>
            <person name="Doan T.V."/>
            <person name="Tran L.T."/>
            <person name="Trieu T.A."/>
            <person name="Nguyen Q.V."/>
            <person name="Quach T.N."/>
            <person name="Phi T.Q."/>
            <person name="Kumar S."/>
        </authorList>
    </citation>
    <scope>NUCLEOTIDE SEQUENCE [LARGE SCALE GENOMIC DNA]</scope>
    <source>
        <strain evidence="3 4">M318</strain>
    </source>
</reference>
<gene>
    <name evidence="3" type="ORF">HBA18_01210</name>
</gene>
<dbReference type="HAMAP" id="MF_00690">
    <property type="entry name" value="UPF0270"/>
    <property type="match status" value="1"/>
</dbReference>
<keyword evidence="4" id="KW-1185">Reference proteome</keyword>
<name>A0ABX6K0U3_SALCS</name>
<dbReference type="Proteomes" id="UP000501408">
    <property type="component" value="Chromosome 1"/>
</dbReference>
<comment type="similarity">
    <text evidence="1 2">Belongs to the UPF0270 family.</text>
</comment>
<evidence type="ECO:0000256" key="1">
    <source>
        <dbReference type="ARBA" id="ARBA00006450"/>
    </source>
</evidence>
<dbReference type="PIRSF" id="PIRSF006169">
    <property type="entry name" value="UCP006169"/>
    <property type="match status" value="1"/>
</dbReference>
<dbReference type="EMBL" id="CP050266">
    <property type="protein sequence ID" value="QIR05119.1"/>
    <property type="molecule type" value="Genomic_DNA"/>
</dbReference>
<dbReference type="NCBIfam" id="NF003438">
    <property type="entry name" value="PRK04966.1"/>
    <property type="match status" value="1"/>
</dbReference>
<sequence length="72" mass="8400">MMVPWQSVPAETLTNLIEHFVLREGTDYGEQEVSFAEKVEQVREQLKSGDAVIVYSELHETVDIRRQRDLRP</sequence>
<dbReference type="Gene3D" id="1.10.10.610">
    <property type="entry name" value="YehU-like"/>
    <property type="match status" value="1"/>
</dbReference>
<organism evidence="3 4">
    <name type="scientific">Salinivibrio costicola</name>
    <name type="common">Vibrio costicola</name>
    <dbReference type="NCBI Taxonomy" id="51367"/>
    <lineage>
        <taxon>Bacteria</taxon>
        <taxon>Pseudomonadati</taxon>
        <taxon>Pseudomonadota</taxon>
        <taxon>Gammaproteobacteria</taxon>
        <taxon>Vibrionales</taxon>
        <taxon>Vibrionaceae</taxon>
        <taxon>Salinivibrio</taxon>
    </lineage>
</organism>
<protein>
    <recommendedName>
        <fullName evidence="2">UPF0270 protein HBA18_01210</fullName>
    </recommendedName>
</protein>